<keyword evidence="1" id="KW-0808">Transferase</keyword>
<feature type="domain" description="MEDS" evidence="3">
    <location>
        <begin position="19"/>
        <end position="162"/>
    </location>
</feature>
<evidence type="ECO:0000313" key="5">
    <source>
        <dbReference type="Proteomes" id="UP000540423"/>
    </source>
</evidence>
<dbReference type="InterPro" id="IPR047718">
    <property type="entry name" value="RsbA-like_anti_sig"/>
</dbReference>
<dbReference type="CDD" id="cd16936">
    <property type="entry name" value="HATPase_RsbW-like"/>
    <property type="match status" value="1"/>
</dbReference>
<evidence type="ECO:0000259" key="2">
    <source>
        <dbReference type="Pfam" id="PF13581"/>
    </source>
</evidence>
<evidence type="ECO:0000256" key="1">
    <source>
        <dbReference type="ARBA" id="ARBA00022527"/>
    </source>
</evidence>
<dbReference type="PANTHER" id="PTHR35526">
    <property type="entry name" value="ANTI-SIGMA-F FACTOR RSBW-RELATED"/>
    <property type="match status" value="1"/>
</dbReference>
<dbReference type="PANTHER" id="PTHR35526:SF3">
    <property type="entry name" value="ANTI-SIGMA-F FACTOR RSBW"/>
    <property type="match status" value="1"/>
</dbReference>
<accession>A0A7X0LSI2</accession>
<dbReference type="SUPFAM" id="SSF55874">
    <property type="entry name" value="ATPase domain of HSP90 chaperone/DNA topoisomerase II/histidine kinase"/>
    <property type="match status" value="1"/>
</dbReference>
<reference evidence="4 5" key="1">
    <citation type="submission" date="2020-08" db="EMBL/GenBank/DDBJ databases">
        <title>Genomic Encyclopedia of Type Strains, Phase IV (KMG-IV): sequencing the most valuable type-strain genomes for metagenomic binning, comparative biology and taxonomic classification.</title>
        <authorList>
            <person name="Goeker M."/>
        </authorList>
    </citation>
    <scope>NUCLEOTIDE SEQUENCE [LARGE SCALE GENOMIC DNA]</scope>
    <source>
        <strain evidence="4 5">DSM 40141</strain>
    </source>
</reference>
<protein>
    <submittedName>
        <fullName evidence="4">Anti-sigma regulatory factor (Ser/Thr protein kinase)</fullName>
    </submittedName>
</protein>
<evidence type="ECO:0000259" key="3">
    <source>
        <dbReference type="Pfam" id="PF14417"/>
    </source>
</evidence>
<keyword evidence="1" id="KW-0723">Serine/threonine-protein kinase</keyword>
<gene>
    <name evidence="4" type="ORF">HNQ79_005754</name>
</gene>
<feature type="domain" description="Histidine kinase/HSP90-like ATPase" evidence="2">
    <location>
        <begin position="203"/>
        <end position="314"/>
    </location>
</feature>
<dbReference type="InterPro" id="IPR050267">
    <property type="entry name" value="Anti-sigma-factor_SerPK"/>
</dbReference>
<comment type="caution">
    <text evidence="4">The sequence shown here is derived from an EMBL/GenBank/DDBJ whole genome shotgun (WGS) entry which is preliminary data.</text>
</comment>
<dbReference type="NCBIfam" id="NF041045">
    <property type="entry name" value="RsbA_anti_sig"/>
    <property type="match status" value="1"/>
</dbReference>
<dbReference type="RefSeq" id="WP_185035729.1">
    <property type="nucleotide sequence ID" value="NZ_BNBN01000006.1"/>
</dbReference>
<keyword evidence="1" id="KW-0418">Kinase</keyword>
<dbReference type="InterPro" id="IPR025847">
    <property type="entry name" value="MEDS_domain"/>
</dbReference>
<dbReference type="EMBL" id="JACHEM010000019">
    <property type="protein sequence ID" value="MBB6439242.1"/>
    <property type="molecule type" value="Genomic_DNA"/>
</dbReference>
<dbReference type="AlphaFoldDB" id="A0A7X0LSI2"/>
<dbReference type="InterPro" id="IPR003594">
    <property type="entry name" value="HATPase_dom"/>
</dbReference>
<dbReference type="Pfam" id="PF14417">
    <property type="entry name" value="MEDS"/>
    <property type="match status" value="1"/>
</dbReference>
<dbReference type="Pfam" id="PF13581">
    <property type="entry name" value="HATPase_c_2"/>
    <property type="match status" value="1"/>
</dbReference>
<dbReference type="Proteomes" id="UP000540423">
    <property type="component" value="Unassembled WGS sequence"/>
</dbReference>
<dbReference type="InterPro" id="IPR036890">
    <property type="entry name" value="HATPase_C_sf"/>
</dbReference>
<name>A0A7X0LSI2_9ACTN</name>
<evidence type="ECO:0000313" key="4">
    <source>
        <dbReference type="EMBL" id="MBB6439242.1"/>
    </source>
</evidence>
<sequence length="319" mass="34131">MTTHPSVAAEHGAQSPFFHPALFYSTQDEYLAGVGSYVRDAVADGQSVLVAVPAPALAVLRDDLGDAGRDVSWVDMTLAGRNPGRILSMLQEFADRPRGAHDRVSIVGEPIWVGRTPAEAAEATRHEALINLAFEGREAAILCPYDTALPEDVLALAYRTHPVVGGPGPYRASSGYADPHDVCRDCDLPLPEPASAVGVEFDEDGLGRTRDEADRWAAAAGLSSARRADWLLAVGEATSNSVRHGGGSGRLRMWRDGDSLIAEISDRGFLANPLTGRRRPDPFAASGGRGVWIMHQLCDLVEIRAGAEGLVLRLHLRMG</sequence>
<dbReference type="Gene3D" id="3.30.565.10">
    <property type="entry name" value="Histidine kinase-like ATPase, C-terminal domain"/>
    <property type="match status" value="1"/>
</dbReference>
<proteinExistence type="predicted"/>
<dbReference type="GO" id="GO:0004674">
    <property type="term" value="F:protein serine/threonine kinase activity"/>
    <property type="evidence" value="ECO:0007669"/>
    <property type="project" value="UniProtKB-KW"/>
</dbReference>
<keyword evidence="5" id="KW-1185">Reference proteome</keyword>
<organism evidence="4 5">
    <name type="scientific">Streptomyces candidus</name>
    <dbReference type="NCBI Taxonomy" id="67283"/>
    <lineage>
        <taxon>Bacteria</taxon>
        <taxon>Bacillati</taxon>
        <taxon>Actinomycetota</taxon>
        <taxon>Actinomycetes</taxon>
        <taxon>Kitasatosporales</taxon>
        <taxon>Streptomycetaceae</taxon>
        <taxon>Streptomyces</taxon>
    </lineage>
</organism>